<sequence length="150" mass="16428">MTSRILFVCLGNICRSPSAEGIMRHLSQGQSLTLDSAGTSNWHEGEPPCPQMVRAAARRGYDISALRARQMSRTDFGRFDLIIGMDGENIADIEALRPAGSGVPVRLFTDYAPETGMDHVPDAYYTRDYDGALDLIEACAAGLMRDLTRT</sequence>
<evidence type="ECO:0000256" key="1">
    <source>
        <dbReference type="ARBA" id="ARBA00011063"/>
    </source>
</evidence>
<evidence type="ECO:0000256" key="4">
    <source>
        <dbReference type="ARBA" id="ARBA00022912"/>
    </source>
</evidence>
<organism evidence="6 7">
    <name type="scientific">Sinisalibacter aestuarii</name>
    <dbReference type="NCBI Taxonomy" id="2949426"/>
    <lineage>
        <taxon>Bacteria</taxon>
        <taxon>Pseudomonadati</taxon>
        <taxon>Pseudomonadota</taxon>
        <taxon>Alphaproteobacteria</taxon>
        <taxon>Rhodobacterales</taxon>
        <taxon>Roseobacteraceae</taxon>
        <taxon>Sinisalibacter</taxon>
    </lineage>
</organism>
<dbReference type="SMART" id="SM00226">
    <property type="entry name" value="LMWPc"/>
    <property type="match status" value="1"/>
</dbReference>
<evidence type="ECO:0000256" key="3">
    <source>
        <dbReference type="ARBA" id="ARBA00022801"/>
    </source>
</evidence>
<protein>
    <recommendedName>
        <fullName evidence="2">protein-tyrosine-phosphatase</fullName>
        <ecNumber evidence="2">3.1.3.48</ecNumber>
    </recommendedName>
</protein>
<dbReference type="CDD" id="cd16343">
    <property type="entry name" value="LMWPTP"/>
    <property type="match status" value="1"/>
</dbReference>
<dbReference type="PANTHER" id="PTHR11717">
    <property type="entry name" value="LOW MOLECULAR WEIGHT PROTEIN TYROSINE PHOSPHATASE"/>
    <property type="match status" value="1"/>
</dbReference>
<dbReference type="Gene3D" id="3.40.50.2300">
    <property type="match status" value="1"/>
</dbReference>
<proteinExistence type="inferred from homology"/>
<comment type="caution">
    <text evidence="6">The sequence shown here is derived from an EMBL/GenBank/DDBJ whole genome shotgun (WGS) entry which is preliminary data.</text>
</comment>
<dbReference type="EMBL" id="BROH01000008">
    <property type="protein sequence ID" value="GKY88892.1"/>
    <property type="molecule type" value="Genomic_DNA"/>
</dbReference>
<evidence type="ECO:0000313" key="7">
    <source>
        <dbReference type="Proteomes" id="UP001144205"/>
    </source>
</evidence>
<dbReference type="InterPro" id="IPR036196">
    <property type="entry name" value="Ptyr_pPase_sf"/>
</dbReference>
<name>A0ABQ5LV73_9RHOB</name>
<keyword evidence="3" id="KW-0378">Hydrolase</keyword>
<accession>A0ABQ5LV73</accession>
<gene>
    <name evidence="6" type="primary">ptpA</name>
    <name evidence="6" type="ORF">STA1M1_27610</name>
</gene>
<keyword evidence="7" id="KW-1185">Reference proteome</keyword>
<dbReference type="InterPro" id="IPR023485">
    <property type="entry name" value="Ptyr_pPase"/>
</dbReference>
<comment type="similarity">
    <text evidence="1">Belongs to the low molecular weight phosphotyrosine protein phosphatase family.</text>
</comment>
<evidence type="ECO:0000313" key="6">
    <source>
        <dbReference type="EMBL" id="GKY88892.1"/>
    </source>
</evidence>
<dbReference type="EC" id="3.1.3.48" evidence="2"/>
<dbReference type="SUPFAM" id="SSF52788">
    <property type="entry name" value="Phosphotyrosine protein phosphatases I"/>
    <property type="match status" value="1"/>
</dbReference>
<dbReference type="PRINTS" id="PR00719">
    <property type="entry name" value="LMWPTPASE"/>
</dbReference>
<reference evidence="6" key="1">
    <citation type="journal article" date="2023" name="Int. J. Syst. Evol. Microbiol.">
        <title>Sinisalibacter aestuarii sp. nov., isolated from estuarine sediment of the Arakawa River.</title>
        <authorList>
            <person name="Arafat S.T."/>
            <person name="Hirano S."/>
            <person name="Sato A."/>
            <person name="Takeuchi K."/>
            <person name="Yasuda T."/>
            <person name="Terahara T."/>
            <person name="Hamada M."/>
            <person name="Kobayashi T."/>
        </authorList>
    </citation>
    <scope>NUCLEOTIDE SEQUENCE</scope>
    <source>
        <strain evidence="6">B-399</strain>
    </source>
</reference>
<dbReference type="InterPro" id="IPR050438">
    <property type="entry name" value="LMW_PTPase"/>
</dbReference>
<dbReference type="RefSeq" id="WP_281842930.1">
    <property type="nucleotide sequence ID" value="NZ_BROH01000008.1"/>
</dbReference>
<dbReference type="Pfam" id="PF01451">
    <property type="entry name" value="LMWPc"/>
    <property type="match status" value="1"/>
</dbReference>
<dbReference type="PANTHER" id="PTHR11717:SF7">
    <property type="entry name" value="LOW MOLECULAR WEIGHT PHOSPHOTYROSINE PROTEIN PHOSPHATASE"/>
    <property type="match status" value="1"/>
</dbReference>
<evidence type="ECO:0000259" key="5">
    <source>
        <dbReference type="SMART" id="SM00226"/>
    </source>
</evidence>
<dbReference type="Proteomes" id="UP001144205">
    <property type="component" value="Unassembled WGS sequence"/>
</dbReference>
<keyword evidence="4" id="KW-0904">Protein phosphatase</keyword>
<dbReference type="InterPro" id="IPR017867">
    <property type="entry name" value="Tyr_phospatase_low_mol_wt"/>
</dbReference>
<evidence type="ECO:0000256" key="2">
    <source>
        <dbReference type="ARBA" id="ARBA00013064"/>
    </source>
</evidence>
<feature type="domain" description="Phosphotyrosine protein phosphatase I" evidence="5">
    <location>
        <begin position="3"/>
        <end position="146"/>
    </location>
</feature>